<dbReference type="EMBL" id="ML978975">
    <property type="protein sequence ID" value="KAF1926713.1"/>
    <property type="molecule type" value="Genomic_DNA"/>
</dbReference>
<proteinExistence type="predicted"/>
<keyword evidence="1" id="KW-0472">Membrane</keyword>
<dbReference type="RefSeq" id="XP_033446965.1">
    <property type="nucleotide sequence ID" value="XM_033588158.1"/>
</dbReference>
<dbReference type="GeneID" id="54345805"/>
<keyword evidence="3" id="KW-1185">Reference proteome</keyword>
<dbReference type="Proteomes" id="UP000800082">
    <property type="component" value="Unassembled WGS sequence"/>
</dbReference>
<evidence type="ECO:0000313" key="3">
    <source>
        <dbReference type="Proteomes" id="UP000800082"/>
    </source>
</evidence>
<evidence type="ECO:0000256" key="1">
    <source>
        <dbReference type="SAM" id="Phobius"/>
    </source>
</evidence>
<protein>
    <submittedName>
        <fullName evidence="2">Uncharacterized protein</fullName>
    </submittedName>
</protein>
<feature type="transmembrane region" description="Helical" evidence="1">
    <location>
        <begin position="36"/>
        <end position="58"/>
    </location>
</feature>
<reference evidence="2" key="1">
    <citation type="journal article" date="2020" name="Stud. Mycol.">
        <title>101 Dothideomycetes genomes: a test case for predicting lifestyles and emergence of pathogens.</title>
        <authorList>
            <person name="Haridas S."/>
            <person name="Albert R."/>
            <person name="Binder M."/>
            <person name="Bloem J."/>
            <person name="Labutti K."/>
            <person name="Salamov A."/>
            <person name="Andreopoulos B."/>
            <person name="Baker S."/>
            <person name="Barry K."/>
            <person name="Bills G."/>
            <person name="Bluhm B."/>
            <person name="Cannon C."/>
            <person name="Castanera R."/>
            <person name="Culley D."/>
            <person name="Daum C."/>
            <person name="Ezra D."/>
            <person name="Gonzalez J."/>
            <person name="Henrissat B."/>
            <person name="Kuo A."/>
            <person name="Liang C."/>
            <person name="Lipzen A."/>
            <person name="Lutzoni F."/>
            <person name="Magnuson J."/>
            <person name="Mondo S."/>
            <person name="Nolan M."/>
            <person name="Ohm R."/>
            <person name="Pangilinan J."/>
            <person name="Park H.-J."/>
            <person name="Ramirez L."/>
            <person name="Alfaro M."/>
            <person name="Sun H."/>
            <person name="Tritt A."/>
            <person name="Yoshinaga Y."/>
            <person name="Zwiers L.-H."/>
            <person name="Turgeon B."/>
            <person name="Goodwin S."/>
            <person name="Spatafora J."/>
            <person name="Crous P."/>
            <person name="Grigoriev I."/>
        </authorList>
    </citation>
    <scope>NUCLEOTIDE SEQUENCE</scope>
    <source>
        <strain evidence="2">CBS 183.55</strain>
    </source>
</reference>
<dbReference type="AlphaFoldDB" id="A0A6A5RGU7"/>
<name>A0A6A5RGU7_9PLEO</name>
<gene>
    <name evidence="2" type="ORF">M421DRAFT_205301</name>
</gene>
<sequence>MPRVRILIRPASDPWLGQKYFLFARRCLNCVFSSRLLPFFSHGAFFCSQALGLSLLLYSRLLLPYSLFSFLSQHISCLFTS</sequence>
<organism evidence="2 3">
    <name type="scientific">Didymella exigua CBS 183.55</name>
    <dbReference type="NCBI Taxonomy" id="1150837"/>
    <lineage>
        <taxon>Eukaryota</taxon>
        <taxon>Fungi</taxon>
        <taxon>Dikarya</taxon>
        <taxon>Ascomycota</taxon>
        <taxon>Pezizomycotina</taxon>
        <taxon>Dothideomycetes</taxon>
        <taxon>Pleosporomycetidae</taxon>
        <taxon>Pleosporales</taxon>
        <taxon>Pleosporineae</taxon>
        <taxon>Didymellaceae</taxon>
        <taxon>Didymella</taxon>
    </lineage>
</organism>
<accession>A0A6A5RGU7</accession>
<keyword evidence="1" id="KW-1133">Transmembrane helix</keyword>
<evidence type="ECO:0000313" key="2">
    <source>
        <dbReference type="EMBL" id="KAF1926713.1"/>
    </source>
</evidence>
<keyword evidence="1" id="KW-0812">Transmembrane</keyword>